<dbReference type="EMBL" id="LUGG01000005">
    <property type="protein sequence ID" value="OBZ74504.1"/>
    <property type="molecule type" value="Genomic_DNA"/>
</dbReference>
<evidence type="ECO:0000313" key="3">
    <source>
        <dbReference type="EMBL" id="OBZ74504.1"/>
    </source>
</evidence>
<keyword evidence="1" id="KW-0175">Coiled coil</keyword>
<protein>
    <submittedName>
        <fullName evidence="3">Uncharacterized protein</fullName>
    </submittedName>
</protein>
<dbReference type="AlphaFoldDB" id="A0A1C7MHJ8"/>
<dbReference type="Proteomes" id="UP000092993">
    <property type="component" value="Unassembled WGS sequence"/>
</dbReference>
<evidence type="ECO:0000256" key="2">
    <source>
        <dbReference type="SAM" id="MobiDB-lite"/>
    </source>
</evidence>
<evidence type="ECO:0000256" key="1">
    <source>
        <dbReference type="SAM" id="Coils"/>
    </source>
</evidence>
<feature type="coiled-coil region" evidence="1">
    <location>
        <begin position="42"/>
        <end position="80"/>
    </location>
</feature>
<reference evidence="3 4" key="1">
    <citation type="submission" date="2016-03" db="EMBL/GenBank/DDBJ databases">
        <title>Whole genome sequencing of Grifola frondosa 9006-11.</title>
        <authorList>
            <person name="Min B."/>
            <person name="Park H."/>
            <person name="Kim J.-G."/>
            <person name="Cho H."/>
            <person name="Oh Y.-L."/>
            <person name="Kong W.-S."/>
            <person name="Choi I.-G."/>
        </authorList>
    </citation>
    <scope>NUCLEOTIDE SEQUENCE [LARGE SCALE GENOMIC DNA]</scope>
    <source>
        <strain evidence="3 4">9006-11</strain>
    </source>
</reference>
<proteinExistence type="predicted"/>
<gene>
    <name evidence="3" type="ORF">A0H81_05156</name>
</gene>
<keyword evidence="4" id="KW-1185">Reference proteome</keyword>
<accession>A0A1C7MHJ8</accession>
<organism evidence="3 4">
    <name type="scientific">Grifola frondosa</name>
    <name type="common">Maitake</name>
    <name type="synonym">Polyporus frondosus</name>
    <dbReference type="NCBI Taxonomy" id="5627"/>
    <lineage>
        <taxon>Eukaryota</taxon>
        <taxon>Fungi</taxon>
        <taxon>Dikarya</taxon>
        <taxon>Basidiomycota</taxon>
        <taxon>Agaricomycotina</taxon>
        <taxon>Agaricomycetes</taxon>
        <taxon>Polyporales</taxon>
        <taxon>Grifolaceae</taxon>
        <taxon>Grifola</taxon>
    </lineage>
</organism>
<evidence type="ECO:0000313" key="4">
    <source>
        <dbReference type="Proteomes" id="UP000092993"/>
    </source>
</evidence>
<feature type="region of interest" description="Disordered" evidence="2">
    <location>
        <begin position="99"/>
        <end position="133"/>
    </location>
</feature>
<sequence>MPPCESPTKLTTDVFATGRLLQEQLESLEDRCCVNQEKGSDLKEKRHELQEVLKLFEMIEENEKRATAELEDTLARVRARYTVQDSDSAVLLPSSVESGVAGDSADIKPPAGLEPQPSGPRLLSSPSWVSDSDASRPLCQREVLVDAGCATGENASMALPEAGAILANPEEGANPREEIVMPPASRRERSLSSLSALQRRVLQAMDITPPRDGAAPDVEPAAAGAWCHAYSGSSPPHG</sequence>
<dbReference type="OrthoDB" id="2745278at2759"/>
<comment type="caution">
    <text evidence="3">The sequence shown here is derived from an EMBL/GenBank/DDBJ whole genome shotgun (WGS) entry which is preliminary data.</text>
</comment>
<name>A0A1C7MHJ8_GRIFR</name>